<name>A0A5C1Y9F7_9MICO</name>
<dbReference type="OrthoDB" id="5160548at2"/>
<evidence type="ECO:0000313" key="2">
    <source>
        <dbReference type="EMBL" id="QEO10564.1"/>
    </source>
</evidence>
<reference evidence="2 3" key="1">
    <citation type="submission" date="2019-09" db="EMBL/GenBank/DDBJ databases">
        <title>Genome sequencing of strain KACC 19322.</title>
        <authorList>
            <person name="Heo J."/>
            <person name="Kim S.-J."/>
            <person name="Kim J.-S."/>
            <person name="Hong S.-B."/>
            <person name="Kwon S.-W."/>
        </authorList>
    </citation>
    <scope>NUCLEOTIDE SEQUENCE [LARGE SCALE GENOMIC DNA]</scope>
    <source>
        <strain evidence="2 3">KACC 19322</strain>
    </source>
</reference>
<dbReference type="InterPro" id="IPR055593">
    <property type="entry name" value="DUF7169"/>
</dbReference>
<dbReference type="RefSeq" id="WP_149325981.1">
    <property type="nucleotide sequence ID" value="NZ_CP043504.1"/>
</dbReference>
<organism evidence="2 3">
    <name type="scientific">Protaetiibacter larvae</name>
    <dbReference type="NCBI Taxonomy" id="2592654"/>
    <lineage>
        <taxon>Bacteria</taxon>
        <taxon>Bacillati</taxon>
        <taxon>Actinomycetota</taxon>
        <taxon>Actinomycetes</taxon>
        <taxon>Micrococcales</taxon>
        <taxon>Microbacteriaceae</taxon>
        <taxon>Protaetiibacter</taxon>
    </lineage>
</organism>
<gene>
    <name evidence="2" type="ORF">FLP23_11465</name>
</gene>
<evidence type="ECO:0000313" key="3">
    <source>
        <dbReference type="Proteomes" id="UP000322159"/>
    </source>
</evidence>
<keyword evidence="3" id="KW-1185">Reference proteome</keyword>
<dbReference type="AlphaFoldDB" id="A0A5C1Y9F7"/>
<sequence>MTDETGAFEPFMAAGLRLRGLLADAAEPQWMAGATPVPREDTTERSRGMVNDPVPTAAADKRRLELRAAVIEAERVLRGADAALAQAVGSLEAAQTRWLSEATEPSDDG</sequence>
<dbReference type="KEGG" id="lyk:FLP23_11465"/>
<dbReference type="Proteomes" id="UP000322159">
    <property type="component" value="Chromosome"/>
</dbReference>
<proteinExistence type="predicted"/>
<feature type="region of interest" description="Disordered" evidence="1">
    <location>
        <begin position="32"/>
        <end position="55"/>
    </location>
</feature>
<accession>A0A5C1Y9F7</accession>
<evidence type="ECO:0000256" key="1">
    <source>
        <dbReference type="SAM" id="MobiDB-lite"/>
    </source>
</evidence>
<feature type="compositionally biased region" description="Basic and acidic residues" evidence="1">
    <location>
        <begin position="38"/>
        <end position="47"/>
    </location>
</feature>
<protein>
    <submittedName>
        <fullName evidence="2">Uncharacterized protein</fullName>
    </submittedName>
</protein>
<dbReference type="EMBL" id="CP043504">
    <property type="protein sequence ID" value="QEO10564.1"/>
    <property type="molecule type" value="Genomic_DNA"/>
</dbReference>
<dbReference type="Pfam" id="PF23773">
    <property type="entry name" value="DUF7169"/>
    <property type="match status" value="1"/>
</dbReference>